<name>A0AAD7SQK8_9TELE</name>
<dbReference type="FunFam" id="3.30.70.270:FF:000020">
    <property type="entry name" value="Transposon Tf2-6 polyprotein-like Protein"/>
    <property type="match status" value="1"/>
</dbReference>
<evidence type="ECO:0000313" key="7">
    <source>
        <dbReference type="EMBL" id="KAJ8406810.1"/>
    </source>
</evidence>
<evidence type="ECO:0000256" key="3">
    <source>
        <dbReference type="ARBA" id="ARBA00022722"/>
    </source>
</evidence>
<protein>
    <recommendedName>
        <fullName evidence="6">Peptidase A2 domain-containing protein</fullName>
    </recommendedName>
</protein>
<evidence type="ECO:0000313" key="8">
    <source>
        <dbReference type="Proteomes" id="UP001221898"/>
    </source>
</evidence>
<keyword evidence="3" id="KW-0540">Nuclease</keyword>
<dbReference type="InterPro" id="IPR043502">
    <property type="entry name" value="DNA/RNA_pol_sf"/>
</dbReference>
<gene>
    <name evidence="7" type="ORF">AAFF_G00297260</name>
</gene>
<dbReference type="CDD" id="cd01647">
    <property type="entry name" value="RT_LTR"/>
    <property type="match status" value="1"/>
</dbReference>
<dbReference type="Pfam" id="PF23055">
    <property type="entry name" value="DUF7041"/>
    <property type="match status" value="1"/>
</dbReference>
<dbReference type="PANTHER" id="PTHR37984">
    <property type="entry name" value="PROTEIN CBG26694"/>
    <property type="match status" value="1"/>
</dbReference>
<keyword evidence="1" id="KW-0808">Transferase</keyword>
<evidence type="ECO:0000256" key="1">
    <source>
        <dbReference type="ARBA" id="ARBA00022679"/>
    </source>
</evidence>
<dbReference type="EMBL" id="JAINUG010000042">
    <property type="protein sequence ID" value="KAJ8406810.1"/>
    <property type="molecule type" value="Genomic_DNA"/>
</dbReference>
<dbReference type="SUPFAM" id="SSF56672">
    <property type="entry name" value="DNA/RNA polymerases"/>
    <property type="match status" value="1"/>
</dbReference>
<keyword evidence="8" id="KW-1185">Reference proteome</keyword>
<dbReference type="InterPro" id="IPR001995">
    <property type="entry name" value="Peptidase_A2_cat"/>
</dbReference>
<keyword evidence="4" id="KW-0255">Endonuclease</keyword>
<dbReference type="InterPro" id="IPR043128">
    <property type="entry name" value="Rev_trsase/Diguanyl_cyclase"/>
</dbReference>
<evidence type="ECO:0000256" key="5">
    <source>
        <dbReference type="ARBA" id="ARBA00022801"/>
    </source>
</evidence>
<keyword evidence="5" id="KW-0378">Hydrolase</keyword>
<dbReference type="GO" id="GO:0004190">
    <property type="term" value="F:aspartic-type endopeptidase activity"/>
    <property type="evidence" value="ECO:0007669"/>
    <property type="project" value="InterPro"/>
</dbReference>
<keyword evidence="2" id="KW-0548">Nucleotidyltransferase</keyword>
<dbReference type="SUPFAM" id="SSF50630">
    <property type="entry name" value="Acid proteases"/>
    <property type="match status" value="1"/>
</dbReference>
<dbReference type="Gene3D" id="2.40.70.10">
    <property type="entry name" value="Acid Proteases"/>
    <property type="match status" value="1"/>
</dbReference>
<dbReference type="InterPro" id="IPR055469">
    <property type="entry name" value="DUF7041"/>
</dbReference>
<dbReference type="Gene3D" id="3.10.10.10">
    <property type="entry name" value="HIV Type 1 Reverse Transcriptase, subunit A, domain 1"/>
    <property type="match status" value="1"/>
</dbReference>
<evidence type="ECO:0000259" key="6">
    <source>
        <dbReference type="PROSITE" id="PS50175"/>
    </source>
</evidence>
<organism evidence="7 8">
    <name type="scientific">Aldrovandia affinis</name>
    <dbReference type="NCBI Taxonomy" id="143900"/>
    <lineage>
        <taxon>Eukaryota</taxon>
        <taxon>Metazoa</taxon>
        <taxon>Chordata</taxon>
        <taxon>Craniata</taxon>
        <taxon>Vertebrata</taxon>
        <taxon>Euteleostomi</taxon>
        <taxon>Actinopterygii</taxon>
        <taxon>Neopterygii</taxon>
        <taxon>Teleostei</taxon>
        <taxon>Notacanthiformes</taxon>
        <taxon>Halosauridae</taxon>
        <taxon>Aldrovandia</taxon>
    </lineage>
</organism>
<dbReference type="GO" id="GO:0004519">
    <property type="term" value="F:endonuclease activity"/>
    <property type="evidence" value="ECO:0007669"/>
    <property type="project" value="UniProtKB-KW"/>
</dbReference>
<sequence>MATNAVAIKLPEFWESSAAAWFSTVEAQFEIRKITDDKTRYYYVVAALGSSVASRLVGLLTDPPEEDKYATLKALLLKTFELSTAERARRLFAIQGLGDSKPSVLMEKMLNLLGREKPCFLFMELFLRNMPTRVQVALANTTITEPRALAEEADRFFLATQRPSPDLLAPTISAPTASLAPKLNSAVPLQLQSSGNGKAGRSVVALSAGDSSRLLFIRDTISNRRFLCDTGAQRSVIPASEMDIMSGEHGPQLATADGSPIHSYGVRSVELCFGGQRFIWDFVVASIAFPLLGADFLCAHGLLVDMKNNCLVDAQTFTSFACTRGEAVYSGLSSLLSEEDQYLRLLAEFPDLTQPTFSAPTVKHGVEHHIDTKGPPVYARARRLDPAKLAVAKAEFAHMEQVGIIRRSDSPWASPLHIVAKPGGGWRPCGDYRRLNDATTPDRYPVPHIQDFSAHLSGKRVFSKVDLVRGYHQVEAVAAFPRPLTARSLREFIGMVTFYHRFIPRAAHTLRPLYEALKGKSPNQAIEWTAEREGAFKDTKAALAQAAMLAHPSHTAPIAITTDASRLRRGCGVRAMGGRGLAAPRLLQSPTVTQ</sequence>
<dbReference type="PROSITE" id="PS50175">
    <property type="entry name" value="ASP_PROT_RETROV"/>
    <property type="match status" value="1"/>
</dbReference>
<dbReference type="GO" id="GO:0006508">
    <property type="term" value="P:proteolysis"/>
    <property type="evidence" value="ECO:0007669"/>
    <property type="project" value="InterPro"/>
</dbReference>
<dbReference type="InterPro" id="IPR021109">
    <property type="entry name" value="Peptidase_aspartic_dom_sf"/>
</dbReference>
<proteinExistence type="predicted"/>
<accession>A0AAD7SQK8</accession>
<reference evidence="7" key="1">
    <citation type="journal article" date="2023" name="Science">
        <title>Genome structures resolve the early diversification of teleost fishes.</title>
        <authorList>
            <person name="Parey E."/>
            <person name="Louis A."/>
            <person name="Montfort J."/>
            <person name="Bouchez O."/>
            <person name="Roques C."/>
            <person name="Iampietro C."/>
            <person name="Lluch J."/>
            <person name="Castinel A."/>
            <person name="Donnadieu C."/>
            <person name="Desvignes T."/>
            <person name="Floi Bucao C."/>
            <person name="Jouanno E."/>
            <person name="Wen M."/>
            <person name="Mejri S."/>
            <person name="Dirks R."/>
            <person name="Jansen H."/>
            <person name="Henkel C."/>
            <person name="Chen W.J."/>
            <person name="Zahm M."/>
            <person name="Cabau C."/>
            <person name="Klopp C."/>
            <person name="Thompson A.W."/>
            <person name="Robinson-Rechavi M."/>
            <person name="Braasch I."/>
            <person name="Lecointre G."/>
            <person name="Bobe J."/>
            <person name="Postlethwait J.H."/>
            <person name="Berthelot C."/>
            <person name="Roest Crollius H."/>
            <person name="Guiguen Y."/>
        </authorList>
    </citation>
    <scope>NUCLEOTIDE SEQUENCE</scope>
    <source>
        <strain evidence="7">NC1722</strain>
    </source>
</reference>
<dbReference type="AlphaFoldDB" id="A0AAD7SQK8"/>
<feature type="domain" description="Peptidase A2" evidence="6">
    <location>
        <begin position="224"/>
        <end position="296"/>
    </location>
</feature>
<comment type="caution">
    <text evidence="7">The sequence shown here is derived from an EMBL/GenBank/DDBJ whole genome shotgun (WGS) entry which is preliminary data.</text>
</comment>
<evidence type="ECO:0000256" key="4">
    <source>
        <dbReference type="ARBA" id="ARBA00022759"/>
    </source>
</evidence>
<dbReference type="Gene3D" id="3.30.70.270">
    <property type="match status" value="1"/>
</dbReference>
<dbReference type="InterPro" id="IPR050951">
    <property type="entry name" value="Retrovirus_Pol_polyprotein"/>
</dbReference>
<dbReference type="Proteomes" id="UP001221898">
    <property type="component" value="Unassembled WGS sequence"/>
</dbReference>
<dbReference type="PANTHER" id="PTHR37984:SF5">
    <property type="entry name" value="PROTEIN NYNRIN-LIKE"/>
    <property type="match status" value="1"/>
</dbReference>
<dbReference type="GO" id="GO:0016779">
    <property type="term" value="F:nucleotidyltransferase activity"/>
    <property type="evidence" value="ECO:0007669"/>
    <property type="project" value="UniProtKB-KW"/>
</dbReference>
<evidence type="ECO:0000256" key="2">
    <source>
        <dbReference type="ARBA" id="ARBA00022695"/>
    </source>
</evidence>